<dbReference type="GO" id="GO:0005694">
    <property type="term" value="C:chromosome"/>
    <property type="evidence" value="ECO:0007669"/>
    <property type="project" value="UniProtKB-ARBA"/>
</dbReference>
<dbReference type="Proteomes" id="UP001153620">
    <property type="component" value="Chromosome 3"/>
</dbReference>
<dbReference type="FunFam" id="2.40.50.140:FF:000072">
    <property type="entry name" value="SOSS complex subunit B2"/>
    <property type="match status" value="1"/>
</dbReference>
<dbReference type="GO" id="GO:0000724">
    <property type="term" value="P:double-strand break repair via homologous recombination"/>
    <property type="evidence" value="ECO:0007669"/>
    <property type="project" value="TreeGrafter"/>
</dbReference>
<feature type="region of interest" description="Disordered" evidence="2">
    <location>
        <begin position="126"/>
        <end position="190"/>
    </location>
</feature>
<dbReference type="GO" id="GO:0070876">
    <property type="term" value="C:SOSS complex"/>
    <property type="evidence" value="ECO:0007669"/>
    <property type="project" value="TreeGrafter"/>
</dbReference>
<keyword evidence="1" id="KW-0238">DNA-binding</keyword>
<dbReference type="PANTHER" id="PTHR13356">
    <property type="entry name" value="OB FOLD NUCLEIC ACID BINDING PROTEIN-RELATED"/>
    <property type="match status" value="1"/>
</dbReference>
<accession>A0A9N9S1D0</accession>
<evidence type="ECO:0000313" key="3">
    <source>
        <dbReference type="EMBL" id="CAG9807076.1"/>
    </source>
</evidence>
<feature type="compositionally biased region" description="Low complexity" evidence="2">
    <location>
        <begin position="156"/>
        <end position="176"/>
    </location>
</feature>
<dbReference type="InterPro" id="IPR012340">
    <property type="entry name" value="NA-bd_OB-fold"/>
</dbReference>
<evidence type="ECO:0000256" key="1">
    <source>
        <dbReference type="ARBA" id="ARBA00023125"/>
    </source>
</evidence>
<dbReference type="AlphaFoldDB" id="A0A9N9S1D0"/>
<dbReference type="InterPro" id="IPR051231">
    <property type="entry name" value="SOSS-B"/>
</dbReference>
<name>A0A9N9S1D0_9DIPT</name>
<gene>
    <name evidence="3" type="ORF">CHIRRI_LOCUS9926</name>
</gene>
<proteinExistence type="predicted"/>
<dbReference type="PANTHER" id="PTHR13356:SF0">
    <property type="entry name" value="SOSS COMPLEX SUBUNIT B HOMOLOG"/>
    <property type="match status" value="1"/>
</dbReference>
<reference evidence="3" key="2">
    <citation type="submission" date="2022-10" db="EMBL/GenBank/DDBJ databases">
        <authorList>
            <consortium name="ENA_rothamsted_submissions"/>
            <consortium name="culmorum"/>
            <person name="King R."/>
        </authorList>
    </citation>
    <scope>NUCLEOTIDE SEQUENCE</scope>
</reference>
<organism evidence="3 4">
    <name type="scientific">Chironomus riparius</name>
    <dbReference type="NCBI Taxonomy" id="315576"/>
    <lineage>
        <taxon>Eukaryota</taxon>
        <taxon>Metazoa</taxon>
        <taxon>Ecdysozoa</taxon>
        <taxon>Arthropoda</taxon>
        <taxon>Hexapoda</taxon>
        <taxon>Insecta</taxon>
        <taxon>Pterygota</taxon>
        <taxon>Neoptera</taxon>
        <taxon>Endopterygota</taxon>
        <taxon>Diptera</taxon>
        <taxon>Nematocera</taxon>
        <taxon>Chironomoidea</taxon>
        <taxon>Chironomidae</taxon>
        <taxon>Chironominae</taxon>
        <taxon>Chironomus</taxon>
    </lineage>
</organism>
<dbReference type="Gene3D" id="2.40.50.140">
    <property type="entry name" value="Nucleic acid-binding proteins"/>
    <property type="match status" value="1"/>
</dbReference>
<reference evidence="3" key="1">
    <citation type="submission" date="2022-01" db="EMBL/GenBank/DDBJ databases">
        <authorList>
            <person name="King R."/>
        </authorList>
    </citation>
    <scope>NUCLEOTIDE SEQUENCE</scope>
</reference>
<keyword evidence="4" id="KW-1185">Reference proteome</keyword>
<dbReference type="GO" id="GO:0003677">
    <property type="term" value="F:DNA binding"/>
    <property type="evidence" value="ECO:0007669"/>
    <property type="project" value="UniProtKB-KW"/>
</dbReference>
<protein>
    <submittedName>
        <fullName evidence="3">Uncharacterized protein</fullName>
    </submittedName>
</protein>
<dbReference type="SUPFAM" id="SSF50249">
    <property type="entry name" value="Nucleic acid-binding proteins"/>
    <property type="match status" value="1"/>
</dbReference>
<feature type="compositionally biased region" description="Low complexity" evidence="2">
    <location>
        <begin position="127"/>
        <end position="148"/>
    </location>
</feature>
<dbReference type="CDD" id="cd04491">
    <property type="entry name" value="SoSSB_OBF"/>
    <property type="match status" value="1"/>
</dbReference>
<dbReference type="GO" id="GO:0010212">
    <property type="term" value="P:response to ionizing radiation"/>
    <property type="evidence" value="ECO:0007669"/>
    <property type="project" value="TreeGrafter"/>
</dbReference>
<dbReference type="GO" id="GO:0044818">
    <property type="term" value="P:mitotic G2/M transition checkpoint"/>
    <property type="evidence" value="ECO:0007669"/>
    <property type="project" value="TreeGrafter"/>
</dbReference>
<sequence>MDCTMIKDIRGGLKNVNVIFIVLENISCSKTKENREVNSFKVADPTASINCSIWDEPGKLIAPGDIVKLTKGYASIFRGCLTLYSGKSGEIVKMGDFCMVFNEQINMSEQVPQNQVQAQAIQGNHINANSNTNSSNGNSNRASVVVNPPVIPPVVPSNATNSSSTSNQSNKQTKSTPPSKAYMRKPISKK</sequence>
<evidence type="ECO:0000256" key="2">
    <source>
        <dbReference type="SAM" id="MobiDB-lite"/>
    </source>
</evidence>
<evidence type="ECO:0000313" key="4">
    <source>
        <dbReference type="Proteomes" id="UP001153620"/>
    </source>
</evidence>
<dbReference type="EMBL" id="OU895879">
    <property type="protein sequence ID" value="CAG9807076.1"/>
    <property type="molecule type" value="Genomic_DNA"/>
</dbReference>
<dbReference type="OrthoDB" id="295715at2759"/>